<sequence>MTCLLCQRSLTTKLTLTWLLSWQPVARPVVCAACWQQFQPIALATACPQCGRAQPQRQVCRDCQRWDPQPAFHNVALFTYNEAMQAYFQHYKFQGDYRLRAVFQPVLQQRLTQLTADRVVVIPVTAATIGTRGFNQVTGWLGTGINDGILTVTKTVAQSQKDRQARLATQQPFGLVPGIELAGQRIVLVDDVYTTGRTMRHAAQLILENGANSVTGLTLAR</sequence>
<dbReference type="Gene3D" id="3.40.50.2020">
    <property type="match status" value="1"/>
</dbReference>
<gene>
    <name evidence="4" type="ORF">ACFP3T_07400</name>
</gene>
<evidence type="ECO:0000313" key="4">
    <source>
        <dbReference type="EMBL" id="MFC6164490.1"/>
    </source>
</evidence>
<evidence type="ECO:0000313" key="5">
    <source>
        <dbReference type="Proteomes" id="UP001596253"/>
    </source>
</evidence>
<proteinExistence type="inferred from homology"/>
<comment type="caution">
    <text evidence="4">The sequence shown here is derived from an EMBL/GenBank/DDBJ whole genome shotgun (WGS) entry which is preliminary data.</text>
</comment>
<organism evidence="4 5">
    <name type="scientific">Lactiplantibacillus dongliensis</name>
    <dbReference type="NCBI Taxonomy" id="2559919"/>
    <lineage>
        <taxon>Bacteria</taxon>
        <taxon>Bacillati</taxon>
        <taxon>Bacillota</taxon>
        <taxon>Bacilli</taxon>
        <taxon>Lactobacillales</taxon>
        <taxon>Lactobacillaceae</taxon>
        <taxon>Lactiplantibacillus</taxon>
    </lineage>
</organism>
<dbReference type="Pfam" id="PF00156">
    <property type="entry name" value="Pribosyltran"/>
    <property type="match status" value="1"/>
</dbReference>
<feature type="domain" description="Phosphoribosyltransferase" evidence="2">
    <location>
        <begin position="154"/>
        <end position="215"/>
    </location>
</feature>
<evidence type="ECO:0000259" key="3">
    <source>
        <dbReference type="Pfam" id="PF18912"/>
    </source>
</evidence>
<evidence type="ECO:0000256" key="1">
    <source>
        <dbReference type="ARBA" id="ARBA00008007"/>
    </source>
</evidence>
<dbReference type="CDD" id="cd06223">
    <property type="entry name" value="PRTases_typeI"/>
    <property type="match status" value="1"/>
</dbReference>
<dbReference type="Proteomes" id="UP001596253">
    <property type="component" value="Unassembled WGS sequence"/>
</dbReference>
<dbReference type="InterPro" id="IPR000836">
    <property type="entry name" value="PRTase_dom"/>
</dbReference>
<accession>A0ABW1R4L2</accession>
<dbReference type="RefSeq" id="WP_137639464.1">
    <property type="nucleotide sequence ID" value="NZ_BJDK01000006.1"/>
</dbReference>
<protein>
    <submittedName>
        <fullName evidence="4">ComF family protein</fullName>
    </submittedName>
</protein>
<evidence type="ECO:0000259" key="2">
    <source>
        <dbReference type="Pfam" id="PF00156"/>
    </source>
</evidence>
<dbReference type="EMBL" id="JBHSSD010000034">
    <property type="protein sequence ID" value="MFC6164490.1"/>
    <property type="molecule type" value="Genomic_DNA"/>
</dbReference>
<name>A0ABW1R4L2_9LACO</name>
<dbReference type="InterPro" id="IPR044005">
    <property type="entry name" value="DZR_2"/>
</dbReference>
<dbReference type="InterPro" id="IPR029057">
    <property type="entry name" value="PRTase-like"/>
</dbReference>
<feature type="domain" description="Double zinc ribbon" evidence="3">
    <location>
        <begin position="29"/>
        <end position="64"/>
    </location>
</feature>
<comment type="similarity">
    <text evidence="1">Belongs to the ComF/GntX family.</text>
</comment>
<dbReference type="InterPro" id="IPR051910">
    <property type="entry name" value="ComF/GntX_DNA_util-trans"/>
</dbReference>
<keyword evidence="5" id="KW-1185">Reference proteome</keyword>
<dbReference type="Pfam" id="PF18912">
    <property type="entry name" value="DZR_2"/>
    <property type="match status" value="1"/>
</dbReference>
<dbReference type="SUPFAM" id="SSF53271">
    <property type="entry name" value="PRTase-like"/>
    <property type="match status" value="1"/>
</dbReference>
<dbReference type="PANTHER" id="PTHR47505">
    <property type="entry name" value="DNA UTILIZATION PROTEIN YHGH"/>
    <property type="match status" value="1"/>
</dbReference>
<reference evidence="5" key="1">
    <citation type="journal article" date="2019" name="Int. J. Syst. Evol. Microbiol.">
        <title>The Global Catalogue of Microorganisms (GCM) 10K type strain sequencing project: providing services to taxonomists for standard genome sequencing and annotation.</title>
        <authorList>
            <consortium name="The Broad Institute Genomics Platform"/>
            <consortium name="The Broad Institute Genome Sequencing Center for Infectious Disease"/>
            <person name="Wu L."/>
            <person name="Ma J."/>
        </authorList>
    </citation>
    <scope>NUCLEOTIDE SEQUENCE [LARGE SCALE GENOMIC DNA]</scope>
    <source>
        <strain evidence="5">CCM 8932</strain>
    </source>
</reference>
<dbReference type="PANTHER" id="PTHR47505:SF1">
    <property type="entry name" value="DNA UTILIZATION PROTEIN YHGH"/>
    <property type="match status" value="1"/>
</dbReference>